<protein>
    <submittedName>
        <fullName evidence="2">Type II secretion system protein G</fullName>
    </submittedName>
</protein>
<evidence type="ECO:0000313" key="2">
    <source>
        <dbReference type="EMBL" id="TWT59846.1"/>
    </source>
</evidence>
<dbReference type="EMBL" id="SJPG01000001">
    <property type="protein sequence ID" value="TWT59846.1"/>
    <property type="molecule type" value="Genomic_DNA"/>
</dbReference>
<name>A0A5C5XA04_9PLAN</name>
<dbReference type="RefSeq" id="WP_146502031.1">
    <property type="nucleotide sequence ID" value="NZ_SJPG01000001.1"/>
</dbReference>
<dbReference type="Pfam" id="PF07596">
    <property type="entry name" value="SBP_bac_10"/>
    <property type="match status" value="1"/>
</dbReference>
<feature type="domain" description="DUF1559" evidence="1">
    <location>
        <begin position="31"/>
        <end position="298"/>
    </location>
</feature>
<dbReference type="PANTHER" id="PTHR30093:SF2">
    <property type="entry name" value="TYPE II SECRETION SYSTEM PROTEIN H"/>
    <property type="match status" value="1"/>
</dbReference>
<dbReference type="AlphaFoldDB" id="A0A5C5XA04"/>
<dbReference type="Gene3D" id="3.30.700.10">
    <property type="entry name" value="Glycoprotein, Type 4 Pilin"/>
    <property type="match status" value="1"/>
</dbReference>
<gene>
    <name evidence="2" type="primary">xcpT_2</name>
    <name evidence="2" type="ORF">Pan54_05570</name>
</gene>
<dbReference type="SUPFAM" id="SSF54523">
    <property type="entry name" value="Pili subunits"/>
    <property type="match status" value="1"/>
</dbReference>
<evidence type="ECO:0000313" key="3">
    <source>
        <dbReference type="Proteomes" id="UP000316095"/>
    </source>
</evidence>
<dbReference type="PANTHER" id="PTHR30093">
    <property type="entry name" value="GENERAL SECRETION PATHWAY PROTEIN G"/>
    <property type="match status" value="1"/>
</dbReference>
<evidence type="ECO:0000259" key="1">
    <source>
        <dbReference type="Pfam" id="PF07596"/>
    </source>
</evidence>
<sequence length="316" mass="33643">MKKRQGFTLIELLVVIAIIAILVALLLPAVQQAREAARRSSCKNNLKQIGLALHNYHDVHTIFPPGGLGTHGPSGWVHLLPFVEQGSLYDNLSFEGPGALFWFGGGATANYTPLNGAKVSVYQCPSSPLPETVSVTDATAMTTTVLQISNYVLISGASGLTQVQDDSSTFGSITGKGIRSEGGSFSHARSFRMRDFTDGTSNVAMVGEQSNYGKNGSGAKTDVRSARASSAWMAPNGRTDVRCYNTTTLRYPIGTVDSTLAGIANDACNNPILSAHKGGAQLVFADGSVHFLSENLDFDLTRFLMTRDDGNVVGEY</sequence>
<organism evidence="2 3">
    <name type="scientific">Rubinisphaera italica</name>
    <dbReference type="NCBI Taxonomy" id="2527969"/>
    <lineage>
        <taxon>Bacteria</taxon>
        <taxon>Pseudomonadati</taxon>
        <taxon>Planctomycetota</taxon>
        <taxon>Planctomycetia</taxon>
        <taxon>Planctomycetales</taxon>
        <taxon>Planctomycetaceae</taxon>
        <taxon>Rubinisphaera</taxon>
    </lineage>
</organism>
<reference evidence="2 3" key="1">
    <citation type="submission" date="2019-02" db="EMBL/GenBank/DDBJ databases">
        <title>Deep-cultivation of Planctomycetes and their phenomic and genomic characterization uncovers novel biology.</title>
        <authorList>
            <person name="Wiegand S."/>
            <person name="Jogler M."/>
            <person name="Boedeker C."/>
            <person name="Pinto D."/>
            <person name="Vollmers J."/>
            <person name="Rivas-Marin E."/>
            <person name="Kohn T."/>
            <person name="Peeters S.H."/>
            <person name="Heuer A."/>
            <person name="Rast P."/>
            <person name="Oberbeckmann S."/>
            <person name="Bunk B."/>
            <person name="Jeske O."/>
            <person name="Meyerdierks A."/>
            <person name="Storesund J.E."/>
            <person name="Kallscheuer N."/>
            <person name="Luecker S."/>
            <person name="Lage O.M."/>
            <person name="Pohl T."/>
            <person name="Merkel B.J."/>
            <person name="Hornburger P."/>
            <person name="Mueller R.-W."/>
            <person name="Bruemmer F."/>
            <person name="Labrenz M."/>
            <person name="Spormann A.M."/>
            <person name="Op Den Camp H."/>
            <person name="Overmann J."/>
            <person name="Amann R."/>
            <person name="Jetten M.S.M."/>
            <person name="Mascher T."/>
            <person name="Medema M.H."/>
            <person name="Devos D.P."/>
            <person name="Kaster A.-K."/>
            <person name="Ovreas L."/>
            <person name="Rohde M."/>
            <person name="Galperin M.Y."/>
            <person name="Jogler C."/>
        </authorList>
    </citation>
    <scope>NUCLEOTIDE SEQUENCE [LARGE SCALE GENOMIC DNA]</scope>
    <source>
        <strain evidence="2 3">Pan54</strain>
    </source>
</reference>
<dbReference type="NCBIfam" id="TIGR02532">
    <property type="entry name" value="IV_pilin_GFxxxE"/>
    <property type="match status" value="1"/>
</dbReference>
<proteinExistence type="predicted"/>
<dbReference type="OrthoDB" id="280382at2"/>
<dbReference type="NCBIfam" id="TIGR04294">
    <property type="entry name" value="pre_pil_HX9DG"/>
    <property type="match status" value="1"/>
</dbReference>
<comment type="caution">
    <text evidence="2">The sequence shown here is derived from an EMBL/GenBank/DDBJ whole genome shotgun (WGS) entry which is preliminary data.</text>
</comment>
<dbReference type="Pfam" id="PF07963">
    <property type="entry name" value="N_methyl"/>
    <property type="match status" value="1"/>
</dbReference>
<dbReference type="PROSITE" id="PS00409">
    <property type="entry name" value="PROKAR_NTER_METHYL"/>
    <property type="match status" value="1"/>
</dbReference>
<dbReference type="InterPro" id="IPR045584">
    <property type="entry name" value="Pilin-like"/>
</dbReference>
<dbReference type="Proteomes" id="UP000316095">
    <property type="component" value="Unassembled WGS sequence"/>
</dbReference>
<dbReference type="InterPro" id="IPR011453">
    <property type="entry name" value="DUF1559"/>
</dbReference>
<dbReference type="InterPro" id="IPR012902">
    <property type="entry name" value="N_methyl_site"/>
</dbReference>
<keyword evidence="3" id="KW-1185">Reference proteome</keyword>
<accession>A0A5C5XA04</accession>
<dbReference type="InterPro" id="IPR027558">
    <property type="entry name" value="Pre_pil_HX9DG_C"/>
</dbReference>